<dbReference type="EMBL" id="BDIP01007522">
    <property type="protein sequence ID" value="GIQ91330.1"/>
    <property type="molecule type" value="Genomic_DNA"/>
</dbReference>
<protein>
    <submittedName>
        <fullName evidence="1">Uncharacterized protein</fullName>
    </submittedName>
</protein>
<name>A0A9K3DBR2_9EUKA</name>
<evidence type="ECO:0000313" key="2">
    <source>
        <dbReference type="Proteomes" id="UP000265618"/>
    </source>
</evidence>
<reference evidence="1 2" key="1">
    <citation type="journal article" date="2018" name="PLoS ONE">
        <title>The draft genome of Kipferlia bialata reveals reductive genome evolution in fornicate parasites.</title>
        <authorList>
            <person name="Tanifuji G."/>
            <person name="Takabayashi S."/>
            <person name="Kume K."/>
            <person name="Takagi M."/>
            <person name="Nakayama T."/>
            <person name="Kamikawa R."/>
            <person name="Inagaki Y."/>
            <person name="Hashimoto T."/>
        </authorList>
    </citation>
    <scope>NUCLEOTIDE SEQUENCE [LARGE SCALE GENOMIC DNA]</scope>
    <source>
        <strain evidence="1">NY0173</strain>
    </source>
</reference>
<evidence type="ECO:0000313" key="1">
    <source>
        <dbReference type="EMBL" id="GIQ91330.1"/>
    </source>
</evidence>
<gene>
    <name evidence="1" type="ORF">KIPB_014531</name>
</gene>
<organism evidence="1 2">
    <name type="scientific">Kipferlia bialata</name>
    <dbReference type="NCBI Taxonomy" id="797122"/>
    <lineage>
        <taxon>Eukaryota</taxon>
        <taxon>Metamonada</taxon>
        <taxon>Carpediemonas-like organisms</taxon>
        <taxon>Kipferlia</taxon>
    </lineage>
</organism>
<dbReference type="Proteomes" id="UP000265618">
    <property type="component" value="Unassembled WGS sequence"/>
</dbReference>
<feature type="non-terminal residue" evidence="1">
    <location>
        <position position="1"/>
    </location>
</feature>
<keyword evidence="2" id="KW-1185">Reference proteome</keyword>
<dbReference type="AlphaFoldDB" id="A0A9K3DBR2"/>
<comment type="caution">
    <text evidence="1">The sequence shown here is derived from an EMBL/GenBank/DDBJ whole genome shotgun (WGS) entry which is preliminary data.</text>
</comment>
<accession>A0A9K3DBR2</accession>
<proteinExistence type="predicted"/>
<feature type="non-terminal residue" evidence="1">
    <location>
        <position position="70"/>
    </location>
</feature>
<sequence length="70" mass="8284">HLDRHLSQTSETQGNTIIKEGFKIQMSREEFYDYDQANKDMSKLLTARLREISWSVLKQRPDETEVLNTI</sequence>